<evidence type="ECO:0000256" key="1">
    <source>
        <dbReference type="SAM" id="MobiDB-lite"/>
    </source>
</evidence>
<name>A0A7W9LXV6_9ACTN</name>
<protein>
    <recommendedName>
        <fullName evidence="4">Luciferase-like domain-containing protein</fullName>
    </recommendedName>
</protein>
<comment type="caution">
    <text evidence="2">The sequence shown here is derived from an EMBL/GenBank/DDBJ whole genome shotgun (WGS) entry which is preliminary data.</text>
</comment>
<sequence>MALSDRWGPDLALPGTHRRRSGRDARAQADGYLQHYYGFLGDAAAQIAASAAVSAEMVASYADSFAAAGCDELIFVPAASGLEQVGLLAEATG</sequence>
<evidence type="ECO:0000313" key="2">
    <source>
        <dbReference type="EMBL" id="MBB5800053.1"/>
    </source>
</evidence>
<organism evidence="2 3">
    <name type="scientific">Streptomyces caelestis</name>
    <dbReference type="NCBI Taxonomy" id="36816"/>
    <lineage>
        <taxon>Bacteria</taxon>
        <taxon>Bacillati</taxon>
        <taxon>Actinomycetota</taxon>
        <taxon>Actinomycetes</taxon>
        <taxon>Kitasatosporales</taxon>
        <taxon>Streptomycetaceae</taxon>
        <taxon>Streptomyces</taxon>
    </lineage>
</organism>
<reference evidence="2 3" key="1">
    <citation type="submission" date="2020-08" db="EMBL/GenBank/DDBJ databases">
        <title>Sequencing the genomes of 1000 actinobacteria strains.</title>
        <authorList>
            <person name="Klenk H.-P."/>
        </authorList>
    </citation>
    <scope>NUCLEOTIDE SEQUENCE [LARGE SCALE GENOMIC DNA]</scope>
    <source>
        <strain evidence="2 3">DSM 40084</strain>
    </source>
</reference>
<gene>
    <name evidence="2" type="ORF">HDA41_008017</name>
</gene>
<dbReference type="EMBL" id="JACHNE010000001">
    <property type="protein sequence ID" value="MBB5800053.1"/>
    <property type="molecule type" value="Genomic_DNA"/>
</dbReference>
<evidence type="ECO:0000313" key="3">
    <source>
        <dbReference type="Proteomes" id="UP000590647"/>
    </source>
</evidence>
<evidence type="ECO:0008006" key="4">
    <source>
        <dbReference type="Google" id="ProtNLM"/>
    </source>
</evidence>
<dbReference type="RefSeq" id="WP_230299744.1">
    <property type="nucleotide sequence ID" value="NZ_JACHNE010000001.1"/>
</dbReference>
<feature type="region of interest" description="Disordered" evidence="1">
    <location>
        <begin position="1"/>
        <end position="25"/>
    </location>
</feature>
<accession>A0A7W9LXV6</accession>
<dbReference type="AlphaFoldDB" id="A0A7W9LXV6"/>
<keyword evidence="3" id="KW-1185">Reference proteome</keyword>
<proteinExistence type="predicted"/>
<dbReference type="Proteomes" id="UP000590647">
    <property type="component" value="Unassembled WGS sequence"/>
</dbReference>